<dbReference type="KEGG" id="cchv:BTM20_08915"/>
<dbReference type="Proteomes" id="UP000775179">
    <property type="component" value="Unassembled WGS sequence"/>
</dbReference>
<dbReference type="Gene3D" id="1.10.287.950">
    <property type="entry name" value="Methyl-accepting chemotaxis protein"/>
    <property type="match status" value="1"/>
</dbReference>
<dbReference type="AlphaFoldDB" id="A0ABD4RII7"/>
<evidence type="ECO:0000256" key="1">
    <source>
        <dbReference type="SAM" id="SignalP"/>
    </source>
</evidence>
<dbReference type="GeneID" id="66301993"/>
<accession>A0ABD4RII7</accession>
<gene>
    <name evidence="2" type="ORF">K4H94_07820</name>
</gene>
<feature type="chain" id="PRO_5044819108" description="X-X-X-Leu-X-X-Gly heptad repeats" evidence="1">
    <location>
        <begin position="30"/>
        <end position="571"/>
    </location>
</feature>
<feature type="signal peptide" evidence="1">
    <location>
        <begin position="1"/>
        <end position="29"/>
    </location>
</feature>
<protein>
    <recommendedName>
        <fullName evidence="4">X-X-X-Leu-X-X-Gly heptad repeats</fullName>
    </recommendedName>
</protein>
<keyword evidence="1" id="KW-0732">Signal</keyword>
<evidence type="ECO:0000313" key="2">
    <source>
        <dbReference type="EMBL" id="MBX7290950.1"/>
    </source>
</evidence>
<dbReference type="EMBL" id="JAIFTX010000014">
    <property type="protein sequence ID" value="MBX7290950.1"/>
    <property type="molecule type" value="Genomic_DNA"/>
</dbReference>
<evidence type="ECO:0008006" key="4">
    <source>
        <dbReference type="Google" id="ProtNLM"/>
    </source>
</evidence>
<reference evidence="2 3" key="1">
    <citation type="submission" date="2021-08" db="EMBL/GenBank/DDBJ databases">
        <title>Genome sequence analysis of Clostridium chauvoei strains of European origin and evaluation of typing options for outbreak investigations.</title>
        <authorList>
            <person name="Abdel-Glil M."/>
            <person name="Thomas P."/>
            <person name="Seyboldt C."/>
        </authorList>
    </citation>
    <scope>NUCLEOTIDE SEQUENCE [LARGE SCALE GENOMIC DNA]</scope>
    <source>
        <strain evidence="2 3">S0260-09</strain>
    </source>
</reference>
<name>A0ABD4RII7_9CLOT</name>
<organism evidence="2 3">
    <name type="scientific">Clostridium chauvoei</name>
    <dbReference type="NCBI Taxonomy" id="46867"/>
    <lineage>
        <taxon>Bacteria</taxon>
        <taxon>Bacillati</taxon>
        <taxon>Bacillota</taxon>
        <taxon>Clostridia</taxon>
        <taxon>Eubacteriales</taxon>
        <taxon>Clostridiaceae</taxon>
        <taxon>Clostridium</taxon>
    </lineage>
</organism>
<proteinExistence type="predicted"/>
<comment type="caution">
    <text evidence="2">The sequence shown here is derived from an EMBL/GenBank/DDBJ whole genome shotgun (WGS) entry which is preliminary data.</text>
</comment>
<evidence type="ECO:0000313" key="3">
    <source>
        <dbReference type="Proteomes" id="UP000775179"/>
    </source>
</evidence>
<sequence>MKSRNKRIACISAIALATSLAYNGTVAFAGTKNEVVFITMDSNGDTKNITVSNHIESDGKKEIKDKSSLENITNLKGKESPIKDGESLTWKTNGDDVYYQGTIKKDLPVDTNIKYYLNDKEVKGEELAGKTGKLKIQIQQKNNISQVKNIDGQNRLIYTPFYSLVALPFETDYIKNIKVSDGGKLISDGKREVAFGVLLPGMKENLKDVEDVDIYDSLEIEGDIENFKMSSIYINTSSKLPDIKNIDGIGDLSNMTSDLERLVDASKKLVDGSNALANGVTTYSEKMQEYQGGVTTFMSGVETVMNSLDKAGEGVTKLHDGTNSLAENAGVFVGKGNELIAGAQTQAEAIGKVNQALGAIAATLPDGQQKQMLLGLQGKVTELSNGSNIYVKGITDYVGAAGQLKQGIDMVNGGACELYNGFSAVGNGKSQLNEGKNKLEGATSALVSASGQLKEGADTLKDGMLKFNNEGIMKLYNTVNEKVDEVKKIQDIEKEVVGMADEYDTFSGNDSENTSKVSFVCKTEAIEKKVDKKDTDKSENHKETSSLNKEVCKVKSIKPSVLELVLNIIKK</sequence>
<dbReference type="RefSeq" id="WP_021875985.1">
    <property type="nucleotide sequence ID" value="NZ_CP018630.1"/>
</dbReference>